<dbReference type="RefSeq" id="WP_100254495.1">
    <property type="nucleotide sequence ID" value="NZ_CP024870.1"/>
</dbReference>
<dbReference type="SUPFAM" id="SSF51430">
    <property type="entry name" value="NAD(P)-linked oxidoreductase"/>
    <property type="match status" value="1"/>
</dbReference>
<evidence type="ECO:0000313" key="8">
    <source>
        <dbReference type="EMBL" id="ATX70946.1"/>
    </source>
</evidence>
<evidence type="ECO:0000256" key="5">
    <source>
        <dbReference type="PIRSR" id="PIRSR000097-2"/>
    </source>
</evidence>
<dbReference type="InterPro" id="IPR023210">
    <property type="entry name" value="NADP_OxRdtase_dom"/>
</dbReference>
<comment type="similarity">
    <text evidence="1">Belongs to the aldo/keto reductase family.</text>
</comment>
<dbReference type="Proteomes" id="UP000231179">
    <property type="component" value="Chromosome"/>
</dbReference>
<dbReference type="InterPro" id="IPR018170">
    <property type="entry name" value="Aldo/ket_reductase_CS"/>
</dbReference>
<keyword evidence="3" id="KW-0560">Oxidoreductase</keyword>
<dbReference type="FunFam" id="3.20.20.100:FF:000015">
    <property type="entry name" value="Oxidoreductase, aldo/keto reductase family"/>
    <property type="match status" value="1"/>
</dbReference>
<dbReference type="EMBL" id="CP024870">
    <property type="protein sequence ID" value="ATX70946.1"/>
    <property type="molecule type" value="Genomic_DNA"/>
</dbReference>
<dbReference type="GO" id="GO:0016616">
    <property type="term" value="F:oxidoreductase activity, acting on the CH-OH group of donors, NAD or NADP as acceptor"/>
    <property type="evidence" value="ECO:0007669"/>
    <property type="project" value="UniProtKB-ARBA"/>
</dbReference>
<dbReference type="Gene3D" id="3.20.20.100">
    <property type="entry name" value="NADP-dependent oxidoreductase domain"/>
    <property type="match status" value="1"/>
</dbReference>
<dbReference type="PROSITE" id="PS00063">
    <property type="entry name" value="ALDOKETO_REDUCTASE_3"/>
    <property type="match status" value="1"/>
</dbReference>
<dbReference type="PIRSF" id="PIRSF000097">
    <property type="entry name" value="AKR"/>
    <property type="match status" value="1"/>
</dbReference>
<dbReference type="InterPro" id="IPR020471">
    <property type="entry name" value="AKR"/>
</dbReference>
<dbReference type="PANTHER" id="PTHR43827">
    <property type="entry name" value="2,5-DIKETO-D-GLUCONIC ACID REDUCTASE"/>
    <property type="match status" value="1"/>
</dbReference>
<evidence type="ECO:0000256" key="2">
    <source>
        <dbReference type="ARBA" id="ARBA00022857"/>
    </source>
</evidence>
<evidence type="ECO:0000256" key="1">
    <source>
        <dbReference type="ARBA" id="ARBA00007905"/>
    </source>
</evidence>
<feature type="active site" description="Proton donor" evidence="4">
    <location>
        <position position="53"/>
    </location>
</feature>
<dbReference type="PRINTS" id="PR00069">
    <property type="entry name" value="ALDKETRDTASE"/>
</dbReference>
<sequence length="273" mass="31369">MSVLNKKIKFNNGEEIPQFGLGTYKLDDEKATYDVIIAALKAGYLHIDTAQIYGNQKLIAKALKDSQVPREQIFITSKIWNSDHGYEETKKAIDRILAELEITYIDLVLIHWPTPKRLECWKALEEAVAAKKIRSIGLSNFQIVHIEELLKNCQIKPVINQFELHPALQRKDLVKYLQDNDIVVESWGTLIRGKCFEVEQVKVLAEKYQKSPAQICLRWAFQQGFVIIPKSSKPHRLIENTEIEDFALTAEDMALLATIPEYRDGPDPDNFDF</sequence>
<dbReference type="Pfam" id="PF00248">
    <property type="entry name" value="Aldo_ket_red"/>
    <property type="match status" value="1"/>
</dbReference>
<keyword evidence="2" id="KW-0521">NADP</keyword>
<evidence type="ECO:0000313" key="9">
    <source>
        <dbReference type="Proteomes" id="UP000231179"/>
    </source>
</evidence>
<protein>
    <submittedName>
        <fullName evidence="8">Aldo/keto reductase</fullName>
    </submittedName>
</protein>
<accession>A0A2K8KPA9</accession>
<feature type="domain" description="NADP-dependent oxidoreductase" evidence="7">
    <location>
        <begin position="20"/>
        <end position="257"/>
    </location>
</feature>
<proteinExistence type="inferred from homology"/>
<evidence type="ECO:0000256" key="4">
    <source>
        <dbReference type="PIRSR" id="PIRSR000097-1"/>
    </source>
</evidence>
<dbReference type="CDD" id="cd19071">
    <property type="entry name" value="AKR_AKR1-5-like"/>
    <property type="match status" value="1"/>
</dbReference>
<evidence type="ECO:0000256" key="6">
    <source>
        <dbReference type="PIRSR" id="PIRSR000097-3"/>
    </source>
</evidence>
<dbReference type="PANTHER" id="PTHR43827:SF3">
    <property type="entry name" value="NADP-DEPENDENT OXIDOREDUCTASE DOMAIN-CONTAINING PROTEIN"/>
    <property type="match status" value="1"/>
</dbReference>
<gene>
    <name evidence="8" type="ORF">SCLAR_v1c06270</name>
</gene>
<organism evidence="8 9">
    <name type="scientific">Spiroplasma clarkii</name>
    <dbReference type="NCBI Taxonomy" id="2139"/>
    <lineage>
        <taxon>Bacteria</taxon>
        <taxon>Bacillati</taxon>
        <taxon>Mycoplasmatota</taxon>
        <taxon>Mollicutes</taxon>
        <taxon>Entomoplasmatales</taxon>
        <taxon>Spiroplasmataceae</taxon>
        <taxon>Spiroplasma</taxon>
    </lineage>
</organism>
<dbReference type="InterPro" id="IPR036812">
    <property type="entry name" value="NAD(P)_OxRdtase_dom_sf"/>
</dbReference>
<feature type="binding site" evidence="5">
    <location>
        <position position="111"/>
    </location>
    <ligand>
        <name>substrate</name>
    </ligand>
</feature>
<evidence type="ECO:0000259" key="7">
    <source>
        <dbReference type="Pfam" id="PF00248"/>
    </source>
</evidence>
<reference evidence="8 9" key="1">
    <citation type="submission" date="2017-11" db="EMBL/GenBank/DDBJ databases">
        <title>Complete genome sequence of Spiroplasma clarkii CN-5 (DSM 19994).</title>
        <authorList>
            <person name="Tsai Y.-M."/>
            <person name="Chang A."/>
            <person name="Lo W.-S."/>
            <person name="Kuo C.-H."/>
        </authorList>
    </citation>
    <scope>NUCLEOTIDE SEQUENCE [LARGE SCALE GENOMIC DNA]</scope>
    <source>
        <strain evidence="8 9">CN-5</strain>
    </source>
</reference>
<dbReference type="PROSITE" id="PS00062">
    <property type="entry name" value="ALDOKETO_REDUCTASE_2"/>
    <property type="match status" value="1"/>
</dbReference>
<name>A0A2K8KPA9_9MOLU</name>
<evidence type="ECO:0000256" key="3">
    <source>
        <dbReference type="ARBA" id="ARBA00023002"/>
    </source>
</evidence>
<feature type="site" description="Lowers pKa of active site Tyr" evidence="6">
    <location>
        <position position="78"/>
    </location>
</feature>
<dbReference type="AlphaFoldDB" id="A0A2K8KPA9"/>
<keyword evidence="9" id="KW-1185">Reference proteome</keyword>